<gene>
    <name evidence="4" type="ORF">GH723_07120</name>
</gene>
<dbReference type="KEGG" id="atq:GH723_07120"/>
<proteinExistence type="inferred from homology"/>
<evidence type="ECO:0000313" key="5">
    <source>
        <dbReference type="Proteomes" id="UP000334019"/>
    </source>
</evidence>
<feature type="transmembrane region" description="Helical" evidence="3">
    <location>
        <begin position="70"/>
        <end position="92"/>
    </location>
</feature>
<dbReference type="PANTHER" id="PTHR42709:SF11">
    <property type="entry name" value="DEDA FAMILY PROTEIN"/>
    <property type="match status" value="1"/>
</dbReference>
<evidence type="ECO:0000256" key="1">
    <source>
        <dbReference type="ARBA" id="ARBA00010792"/>
    </source>
</evidence>
<evidence type="ECO:0000256" key="2">
    <source>
        <dbReference type="SAM" id="MobiDB-lite"/>
    </source>
</evidence>
<accession>A0A5Q2RDF5</accession>
<evidence type="ECO:0000256" key="3">
    <source>
        <dbReference type="SAM" id="Phobius"/>
    </source>
</evidence>
<dbReference type="EMBL" id="CP045851">
    <property type="protein sequence ID" value="QGG94898.1"/>
    <property type="molecule type" value="Genomic_DNA"/>
</dbReference>
<dbReference type="PANTHER" id="PTHR42709">
    <property type="entry name" value="ALKALINE PHOSPHATASE LIKE PROTEIN"/>
    <property type="match status" value="1"/>
</dbReference>
<keyword evidence="3" id="KW-0472">Membrane</keyword>
<keyword evidence="5" id="KW-1185">Reference proteome</keyword>
<dbReference type="Proteomes" id="UP000334019">
    <property type="component" value="Chromosome"/>
</dbReference>
<dbReference type="RefSeq" id="WP_153759006.1">
    <property type="nucleotide sequence ID" value="NZ_CP045851.1"/>
</dbReference>
<dbReference type="InterPro" id="IPR051311">
    <property type="entry name" value="DedA_domain"/>
</dbReference>
<feature type="region of interest" description="Disordered" evidence="2">
    <location>
        <begin position="210"/>
        <end position="243"/>
    </location>
</feature>
<sequence length="243" mass="26684">MVEPVPARRAPGRRTLVLIATPLVLLTIAANVGDALAPSLVDSHPLLLIALNARNRNLALTTNLLDPTSYYVVGFVRLVLSDPLFYLLGWFYGDAAVKWVERNTRTLGDTLRWVEKHFTRWGVPLVFFLPNNWICLFAGAAGMRPAIFIAANVTGTVLRLYLIRVLGNVFEGPIDWVLEQIAAYRLPLLALSIGAVAFTVLSERKTGRGELAGLTTMPEDLEGEEPGTSTSEPYEPDRDGSPD</sequence>
<dbReference type="GO" id="GO:0005886">
    <property type="term" value="C:plasma membrane"/>
    <property type="evidence" value="ECO:0007669"/>
    <property type="project" value="TreeGrafter"/>
</dbReference>
<evidence type="ECO:0000313" key="4">
    <source>
        <dbReference type="EMBL" id="QGG94898.1"/>
    </source>
</evidence>
<evidence type="ECO:0008006" key="6">
    <source>
        <dbReference type="Google" id="ProtNLM"/>
    </source>
</evidence>
<protein>
    <recommendedName>
        <fullName evidence="6">DedA family protein</fullName>
    </recommendedName>
</protein>
<comment type="similarity">
    <text evidence="1">Belongs to the DedA family.</text>
</comment>
<keyword evidence="3" id="KW-0812">Transmembrane</keyword>
<name>A0A5Q2RDF5_9ACTN</name>
<dbReference type="AlphaFoldDB" id="A0A5Q2RDF5"/>
<reference evidence="4 5" key="1">
    <citation type="submission" date="2019-11" db="EMBL/GenBank/DDBJ databases">
        <authorList>
            <person name="He Y."/>
        </authorList>
    </citation>
    <scope>NUCLEOTIDE SEQUENCE [LARGE SCALE GENOMIC DNA]</scope>
    <source>
        <strain evidence="4 5">SCSIO 58843</strain>
    </source>
</reference>
<organism evidence="4 5">
    <name type="scientific">Actinomarinicola tropica</name>
    <dbReference type="NCBI Taxonomy" id="2789776"/>
    <lineage>
        <taxon>Bacteria</taxon>
        <taxon>Bacillati</taxon>
        <taxon>Actinomycetota</taxon>
        <taxon>Acidimicrobiia</taxon>
        <taxon>Acidimicrobiales</taxon>
        <taxon>Iamiaceae</taxon>
        <taxon>Actinomarinicola</taxon>
    </lineage>
</organism>
<keyword evidence="3" id="KW-1133">Transmembrane helix</keyword>